<protein>
    <submittedName>
        <fullName evidence="1">18588_t:CDS:1</fullName>
    </submittedName>
</protein>
<reference evidence="1" key="1">
    <citation type="submission" date="2022-08" db="EMBL/GenBank/DDBJ databases">
        <authorList>
            <person name="Kallberg Y."/>
            <person name="Tangrot J."/>
            <person name="Rosling A."/>
        </authorList>
    </citation>
    <scope>NUCLEOTIDE SEQUENCE</scope>
    <source>
        <strain evidence="1">Wild A</strain>
    </source>
</reference>
<dbReference type="EMBL" id="CAMKVN010000265">
    <property type="protein sequence ID" value="CAI2165997.1"/>
    <property type="molecule type" value="Genomic_DNA"/>
</dbReference>
<evidence type="ECO:0000313" key="2">
    <source>
        <dbReference type="Proteomes" id="UP001153678"/>
    </source>
</evidence>
<dbReference type="AlphaFoldDB" id="A0A9W4SEH5"/>
<gene>
    <name evidence="1" type="ORF">FWILDA_LOCUS2349</name>
</gene>
<keyword evidence="2" id="KW-1185">Reference proteome</keyword>
<dbReference type="Proteomes" id="UP001153678">
    <property type="component" value="Unassembled WGS sequence"/>
</dbReference>
<proteinExistence type="predicted"/>
<comment type="caution">
    <text evidence="1">The sequence shown here is derived from an EMBL/GenBank/DDBJ whole genome shotgun (WGS) entry which is preliminary data.</text>
</comment>
<evidence type="ECO:0000313" key="1">
    <source>
        <dbReference type="EMBL" id="CAI2165997.1"/>
    </source>
</evidence>
<accession>A0A9W4SEH5</accession>
<name>A0A9W4SEH5_9GLOM</name>
<sequence length="46" mass="5196">MQNLSDNFDEEIIILDSAEVIIANNENEIKIEVIDLTSVISYGKKN</sequence>
<organism evidence="1 2">
    <name type="scientific">Funneliformis geosporum</name>
    <dbReference type="NCBI Taxonomy" id="1117311"/>
    <lineage>
        <taxon>Eukaryota</taxon>
        <taxon>Fungi</taxon>
        <taxon>Fungi incertae sedis</taxon>
        <taxon>Mucoromycota</taxon>
        <taxon>Glomeromycotina</taxon>
        <taxon>Glomeromycetes</taxon>
        <taxon>Glomerales</taxon>
        <taxon>Glomeraceae</taxon>
        <taxon>Funneliformis</taxon>
    </lineage>
</organism>